<evidence type="ECO:0000313" key="2">
    <source>
        <dbReference type="Proteomes" id="UP000018846"/>
    </source>
</evidence>
<organism evidence="1 2">
    <name type="scientific">Streptococcus anginosus DORA_7</name>
    <dbReference type="NCBI Taxonomy" id="1403946"/>
    <lineage>
        <taxon>Bacteria</taxon>
        <taxon>Bacillati</taxon>
        <taxon>Bacillota</taxon>
        <taxon>Bacilli</taxon>
        <taxon>Lactobacillales</taxon>
        <taxon>Streptococcaceae</taxon>
        <taxon>Streptococcus</taxon>
        <taxon>Streptococcus anginosus group</taxon>
    </lineage>
</organism>
<accession>W1U296</accession>
<reference evidence="1 2" key="1">
    <citation type="submission" date="2013-12" db="EMBL/GenBank/DDBJ databases">
        <title>A Varibaculum cambriense genome reconstructed from a premature infant gut community with otherwise low bacterial novelty that shifts toward anaerobic metabolism during the third week of life.</title>
        <authorList>
            <person name="Brown C.T."/>
            <person name="Sharon I."/>
            <person name="Thomas B.C."/>
            <person name="Castelle C.J."/>
            <person name="Morowitz M.J."/>
            <person name="Banfield J.F."/>
        </authorList>
    </citation>
    <scope>NUCLEOTIDE SEQUENCE [LARGE SCALE GENOMIC DNA]</scope>
    <source>
        <strain evidence="2">DORA_7</strain>
    </source>
</reference>
<comment type="caution">
    <text evidence="1">The sequence shown here is derived from an EMBL/GenBank/DDBJ whole genome shotgun (WGS) entry which is preliminary data.</text>
</comment>
<dbReference type="Proteomes" id="UP000018846">
    <property type="component" value="Unassembled WGS sequence"/>
</dbReference>
<gene>
    <name evidence="1" type="ORF">Q615_SPAC00113G0413</name>
</gene>
<sequence>MFKSIKMLYPFDLLLLLANNQQLLKFFSIRCIRNILPYSVKSSLKNSLLKLRIDNQNNIVLHIFVFSQGFANGLEDITVVMTNHIFNIFNENYPMFLPFNHTKQFKKQIPTIIIKSLAITHNTKGLAWETSHHHIHTLSWNLLQLHRMMSRLSKKVSG</sequence>
<protein>
    <submittedName>
        <fullName evidence="1">Uncharacterized protein</fullName>
    </submittedName>
</protein>
<dbReference type="EMBL" id="AZMF01000113">
    <property type="protein sequence ID" value="ETI85738.1"/>
    <property type="molecule type" value="Genomic_DNA"/>
</dbReference>
<dbReference type="AlphaFoldDB" id="W1U296"/>
<evidence type="ECO:0000313" key="1">
    <source>
        <dbReference type="EMBL" id="ETI85738.1"/>
    </source>
</evidence>
<name>W1U296_STRAP</name>
<proteinExistence type="predicted"/>